<protein>
    <recommendedName>
        <fullName evidence="3">DUF3168 domain-containing protein</fullName>
    </recommendedName>
</protein>
<dbReference type="Gene3D" id="3.30.2000.30">
    <property type="match status" value="1"/>
</dbReference>
<accession>A0A1I0NS85</accession>
<dbReference type="AlphaFoldDB" id="A0A1I0NS85"/>
<evidence type="ECO:0000313" key="2">
    <source>
        <dbReference type="Proteomes" id="UP000199167"/>
    </source>
</evidence>
<dbReference type="InterPro" id="IPR053745">
    <property type="entry name" value="Viral_Tail_Comp_sf"/>
</dbReference>
<organism evidence="1 2">
    <name type="scientific">Cognatiyoonia koreensis</name>
    <dbReference type="NCBI Taxonomy" id="364200"/>
    <lineage>
        <taxon>Bacteria</taxon>
        <taxon>Pseudomonadati</taxon>
        <taxon>Pseudomonadota</taxon>
        <taxon>Alphaproteobacteria</taxon>
        <taxon>Rhodobacterales</taxon>
        <taxon>Paracoccaceae</taxon>
        <taxon>Cognatiyoonia</taxon>
    </lineage>
</organism>
<keyword evidence="2" id="KW-1185">Reference proteome</keyword>
<reference evidence="1 2" key="1">
    <citation type="submission" date="2016-10" db="EMBL/GenBank/DDBJ databases">
        <authorList>
            <person name="de Groot N.N."/>
        </authorList>
    </citation>
    <scope>NUCLEOTIDE SEQUENCE [LARGE SCALE GENOMIC DNA]</scope>
    <source>
        <strain evidence="1 2">DSM 17925</strain>
    </source>
</reference>
<proteinExistence type="predicted"/>
<dbReference type="InterPro" id="IPR021508">
    <property type="entry name" value="Gp17-like"/>
</dbReference>
<dbReference type="OrthoDB" id="7644395at2"/>
<evidence type="ECO:0008006" key="3">
    <source>
        <dbReference type="Google" id="ProtNLM"/>
    </source>
</evidence>
<sequence>MSYAMSAPLQAAVFQQLFTDPDLSALVAGNIFDALPSGSVPSLYVALGPEKVRDASDATGGGALHELTISVVSDAAGFAVAKEAAGLVSDALVNADLPLSRGALVSLNFFKAAAARVGTGDTRRIDLFFRARVCDAPQTP</sequence>
<dbReference type="Pfam" id="PF11367">
    <property type="entry name" value="Tail_completion_gp17"/>
    <property type="match status" value="1"/>
</dbReference>
<dbReference type="RefSeq" id="WP_089990524.1">
    <property type="nucleotide sequence ID" value="NZ_FOIZ01000001.1"/>
</dbReference>
<dbReference type="STRING" id="364200.SAMN04488515_0789"/>
<name>A0A1I0NS85_9RHOB</name>
<dbReference type="Proteomes" id="UP000199167">
    <property type="component" value="Unassembled WGS sequence"/>
</dbReference>
<evidence type="ECO:0000313" key="1">
    <source>
        <dbReference type="EMBL" id="SEW04375.1"/>
    </source>
</evidence>
<gene>
    <name evidence="1" type="ORF">SAMN04488515_0789</name>
</gene>
<dbReference type="EMBL" id="FOIZ01000001">
    <property type="protein sequence ID" value="SEW04375.1"/>
    <property type="molecule type" value="Genomic_DNA"/>
</dbReference>